<accession>A0AAW0AXH1</accession>
<feature type="compositionally biased region" description="Low complexity" evidence="1">
    <location>
        <begin position="67"/>
        <end position="77"/>
    </location>
</feature>
<sequence>MAPLSAANPIVFNPFANIDPGAAQALFTTGGFLSSAGITPAPTLAPNNRGQNIDNGAPAEKGDGDSNDNSSTTGTSNQDDDAADVPGGEDLNATQGTVFNSKEMERAKATRNLEPGTKEEMVLAGEQGSEDSKYYNSLVVNTRDLAKASCIDYSLTWPQISTSNKAKLFDVAFRNFQLRLRTGELPCDPKYDYLVENPAKRGPGNQLKKAYTGKKLAEKMRELRKAKKERDQARKANVEAHHTKSAVAAEEDNSEEEE</sequence>
<reference evidence="2 3" key="1">
    <citation type="submission" date="2024-01" db="EMBL/GenBank/DDBJ databases">
        <title>A draft genome for a cacao thread blight-causing isolate of Paramarasmius palmivorus.</title>
        <authorList>
            <person name="Baruah I.K."/>
            <person name="Bukari Y."/>
            <person name="Amoako-Attah I."/>
            <person name="Meinhardt L.W."/>
            <person name="Bailey B.A."/>
            <person name="Cohen S.P."/>
        </authorList>
    </citation>
    <scope>NUCLEOTIDE SEQUENCE [LARGE SCALE GENOMIC DNA]</scope>
    <source>
        <strain evidence="2 3">GH-12</strain>
    </source>
</reference>
<feature type="compositionally biased region" description="Polar residues" evidence="1">
    <location>
        <begin position="45"/>
        <end position="54"/>
    </location>
</feature>
<protein>
    <submittedName>
        <fullName evidence="2">Uncharacterized protein</fullName>
    </submittedName>
</protein>
<gene>
    <name evidence="2" type="ORF">VNI00_018465</name>
</gene>
<comment type="caution">
    <text evidence="2">The sequence shown here is derived from an EMBL/GenBank/DDBJ whole genome shotgun (WGS) entry which is preliminary data.</text>
</comment>
<feature type="compositionally biased region" description="Acidic residues" evidence="1">
    <location>
        <begin position="249"/>
        <end position="258"/>
    </location>
</feature>
<name>A0AAW0AXH1_9AGAR</name>
<dbReference type="EMBL" id="JAYKXP010000237">
    <property type="protein sequence ID" value="KAK7017993.1"/>
    <property type="molecule type" value="Genomic_DNA"/>
</dbReference>
<feature type="compositionally biased region" description="Basic and acidic residues" evidence="1">
    <location>
        <begin position="221"/>
        <end position="242"/>
    </location>
</feature>
<dbReference type="Proteomes" id="UP001383192">
    <property type="component" value="Unassembled WGS sequence"/>
</dbReference>
<evidence type="ECO:0000313" key="3">
    <source>
        <dbReference type="Proteomes" id="UP001383192"/>
    </source>
</evidence>
<organism evidence="2 3">
    <name type="scientific">Paramarasmius palmivorus</name>
    <dbReference type="NCBI Taxonomy" id="297713"/>
    <lineage>
        <taxon>Eukaryota</taxon>
        <taxon>Fungi</taxon>
        <taxon>Dikarya</taxon>
        <taxon>Basidiomycota</taxon>
        <taxon>Agaricomycotina</taxon>
        <taxon>Agaricomycetes</taxon>
        <taxon>Agaricomycetidae</taxon>
        <taxon>Agaricales</taxon>
        <taxon>Marasmiineae</taxon>
        <taxon>Marasmiaceae</taxon>
        <taxon>Paramarasmius</taxon>
    </lineage>
</organism>
<evidence type="ECO:0000256" key="1">
    <source>
        <dbReference type="SAM" id="MobiDB-lite"/>
    </source>
</evidence>
<feature type="region of interest" description="Disordered" evidence="1">
    <location>
        <begin position="40"/>
        <end position="116"/>
    </location>
</feature>
<dbReference type="AlphaFoldDB" id="A0AAW0AXH1"/>
<evidence type="ECO:0000313" key="2">
    <source>
        <dbReference type="EMBL" id="KAK7017993.1"/>
    </source>
</evidence>
<feature type="region of interest" description="Disordered" evidence="1">
    <location>
        <begin position="221"/>
        <end position="258"/>
    </location>
</feature>
<proteinExistence type="predicted"/>
<keyword evidence="3" id="KW-1185">Reference proteome</keyword>